<gene>
    <name evidence="2" type="ORF">A45J_0115</name>
</gene>
<dbReference type="EMBL" id="BLAB01000001">
    <property type="protein sequence ID" value="GER92400.1"/>
    <property type="molecule type" value="Genomic_DNA"/>
</dbReference>
<protein>
    <recommendedName>
        <fullName evidence="1">FecR protein domain-containing protein</fullName>
    </recommendedName>
</protein>
<dbReference type="Pfam" id="PF04773">
    <property type="entry name" value="FecR"/>
    <property type="match status" value="1"/>
</dbReference>
<accession>A0A5J4L0Q2</accession>
<proteinExistence type="predicted"/>
<evidence type="ECO:0000259" key="1">
    <source>
        <dbReference type="Pfam" id="PF04773"/>
    </source>
</evidence>
<dbReference type="SUPFAM" id="SSF48452">
    <property type="entry name" value="TPR-like"/>
    <property type="match status" value="1"/>
</dbReference>
<dbReference type="PANTHER" id="PTHR38731:SF1">
    <property type="entry name" value="FECR PROTEIN DOMAIN-CONTAINING PROTEIN"/>
    <property type="match status" value="1"/>
</dbReference>
<dbReference type="PANTHER" id="PTHR38731">
    <property type="entry name" value="LIPL45-RELATED LIPOPROTEIN-RELATED"/>
    <property type="match status" value="1"/>
</dbReference>
<dbReference type="InterPro" id="IPR011990">
    <property type="entry name" value="TPR-like_helical_dom_sf"/>
</dbReference>
<dbReference type="Gene3D" id="2.60.120.1440">
    <property type="match status" value="1"/>
</dbReference>
<dbReference type="Gene3D" id="1.25.40.10">
    <property type="entry name" value="Tetratricopeptide repeat domain"/>
    <property type="match status" value="1"/>
</dbReference>
<evidence type="ECO:0000313" key="2">
    <source>
        <dbReference type="EMBL" id="GER92400.1"/>
    </source>
</evidence>
<reference evidence="2" key="1">
    <citation type="submission" date="2019-10" db="EMBL/GenBank/DDBJ databases">
        <title>Metagenomic sequencing of thiosulfate-disproportionating enrichment culture.</title>
        <authorList>
            <person name="Umezawa K."/>
            <person name="Kojima H."/>
            <person name="Fukui M."/>
        </authorList>
    </citation>
    <scope>NUCLEOTIDE SEQUENCE</scope>
    <source>
        <strain evidence="2">45J</strain>
    </source>
</reference>
<comment type="caution">
    <text evidence="2">The sequence shown here is derived from an EMBL/GenBank/DDBJ whole genome shotgun (WGS) entry which is preliminary data.</text>
</comment>
<dbReference type="InterPro" id="IPR006860">
    <property type="entry name" value="FecR"/>
</dbReference>
<sequence>MKRLAFIMIMFISLFIFYSYSEGDVVGKLSDMSGRVLFKEKSIATYQKAEKGMTLKKGFWIKTGTDGWAVLQLSDNSRLTLANNTELEITEFLVSKGKKDGVFSVMHGKLRASITRLAGENVNYKIKSPTAVAGIKGTEFMMMTQGFANVFFGNEGQVEVSGDATPSKPLTIDTMVQNTRNYTPTDPVKVEPDTPLYAAKKDFEAITEAVPPKDWEISGNLPNIIARWNINYGHYLADAGRYEEALYVFQIALDLTSLPEIRSDARLERGAVYSRFLRNPEAALAEYLLVIETYPIVPQRETALYLAGMTLYELGLKEQAKEKLLQYKKEYPSGKHISNVETILDILDK</sequence>
<organism evidence="2">
    <name type="scientific">hot springs metagenome</name>
    <dbReference type="NCBI Taxonomy" id="433727"/>
    <lineage>
        <taxon>unclassified sequences</taxon>
        <taxon>metagenomes</taxon>
        <taxon>ecological metagenomes</taxon>
    </lineage>
</organism>
<name>A0A5J4L0Q2_9ZZZZ</name>
<feature type="domain" description="FecR protein" evidence="1">
    <location>
        <begin position="61"/>
        <end position="146"/>
    </location>
</feature>
<dbReference type="AlphaFoldDB" id="A0A5J4L0Q2"/>